<proteinExistence type="inferred from homology"/>
<dbReference type="GO" id="GO:0006695">
    <property type="term" value="P:cholesterol biosynthetic process"/>
    <property type="evidence" value="ECO:0007669"/>
    <property type="project" value="TreeGrafter"/>
</dbReference>
<dbReference type="PRINTS" id="PR00959">
    <property type="entry name" value="MEVGALKINASE"/>
</dbReference>
<dbReference type="KEGG" id="pbar:105432724"/>
<dbReference type="RefSeq" id="XP_011645957.1">
    <property type="nucleotide sequence ID" value="XM_011647655.2"/>
</dbReference>
<dbReference type="Gene3D" id="3.30.230.10">
    <property type="match status" value="1"/>
</dbReference>
<keyword evidence="12" id="KW-1185">Reference proteome</keyword>
<dbReference type="GeneID" id="105432724"/>
<dbReference type="PANTHER" id="PTHR43290:SF2">
    <property type="entry name" value="MEVALONATE KINASE"/>
    <property type="match status" value="1"/>
</dbReference>
<dbReference type="OrthoDB" id="1652964at2759"/>
<keyword evidence="6 10" id="KW-0067">ATP-binding</keyword>
<dbReference type="SUPFAM" id="SSF54211">
    <property type="entry name" value="Ribosomal protein S5 domain 2-like"/>
    <property type="match status" value="1"/>
</dbReference>
<keyword evidence="2 10" id="KW-0444">Lipid biosynthesis</keyword>
<dbReference type="Gene3D" id="3.30.70.890">
    <property type="entry name" value="GHMP kinase, C-terminal domain"/>
    <property type="match status" value="1"/>
</dbReference>
<organism evidence="12 13">
    <name type="scientific">Pogonomyrmex barbatus</name>
    <name type="common">red harvester ant</name>
    <dbReference type="NCBI Taxonomy" id="144034"/>
    <lineage>
        <taxon>Eukaryota</taxon>
        <taxon>Metazoa</taxon>
        <taxon>Ecdysozoa</taxon>
        <taxon>Arthropoda</taxon>
        <taxon>Hexapoda</taxon>
        <taxon>Insecta</taxon>
        <taxon>Pterygota</taxon>
        <taxon>Neoptera</taxon>
        <taxon>Endopterygota</taxon>
        <taxon>Hymenoptera</taxon>
        <taxon>Apocrita</taxon>
        <taxon>Aculeata</taxon>
        <taxon>Formicoidea</taxon>
        <taxon>Formicidae</taxon>
        <taxon>Myrmicinae</taxon>
        <taxon>Pogonomyrmex</taxon>
    </lineage>
</organism>
<dbReference type="GO" id="GO:0005524">
    <property type="term" value="F:ATP binding"/>
    <property type="evidence" value="ECO:0007669"/>
    <property type="project" value="UniProtKB-KW"/>
</dbReference>
<dbReference type="AlphaFoldDB" id="A0A6I9WQA8"/>
<keyword evidence="3 10" id="KW-0808">Transferase</keyword>
<dbReference type="GO" id="GO:0004496">
    <property type="term" value="F:mevalonate kinase activity"/>
    <property type="evidence" value="ECO:0007669"/>
    <property type="project" value="UniProtKB-EC"/>
</dbReference>
<dbReference type="PANTHER" id="PTHR43290">
    <property type="entry name" value="MEVALONATE KINASE"/>
    <property type="match status" value="1"/>
</dbReference>
<evidence type="ECO:0000259" key="11">
    <source>
        <dbReference type="Pfam" id="PF00288"/>
    </source>
</evidence>
<comment type="catalytic activity">
    <reaction evidence="10">
        <text>(R)-mevalonate + ATP = (R)-5-phosphomevalonate + ADP + H(+)</text>
        <dbReference type="Rhea" id="RHEA:17065"/>
        <dbReference type="ChEBI" id="CHEBI:15378"/>
        <dbReference type="ChEBI" id="CHEBI:30616"/>
        <dbReference type="ChEBI" id="CHEBI:36464"/>
        <dbReference type="ChEBI" id="CHEBI:58146"/>
        <dbReference type="ChEBI" id="CHEBI:456216"/>
        <dbReference type="EC" id="2.7.1.36"/>
    </reaction>
</comment>
<dbReference type="EC" id="2.7.1.36" evidence="10"/>
<keyword evidence="4 10" id="KW-0547">Nucleotide-binding</keyword>
<dbReference type="InterPro" id="IPR006205">
    <property type="entry name" value="Mev_gal_kin"/>
</dbReference>
<evidence type="ECO:0000256" key="4">
    <source>
        <dbReference type="ARBA" id="ARBA00022741"/>
    </source>
</evidence>
<keyword evidence="10" id="KW-0753">Steroid metabolism</keyword>
<evidence type="ECO:0000256" key="3">
    <source>
        <dbReference type="ARBA" id="ARBA00022679"/>
    </source>
</evidence>
<feature type="domain" description="GHMP kinase N-terminal" evidence="11">
    <location>
        <begin position="135"/>
        <end position="218"/>
    </location>
</feature>
<keyword evidence="10" id="KW-0752">Steroid biosynthesis</keyword>
<evidence type="ECO:0000256" key="9">
    <source>
        <dbReference type="ARBA" id="ARBA00029438"/>
    </source>
</evidence>
<reference evidence="13" key="1">
    <citation type="submission" date="2025-08" db="UniProtKB">
        <authorList>
            <consortium name="RefSeq"/>
        </authorList>
    </citation>
    <scope>IDENTIFICATION</scope>
</reference>
<dbReference type="InterPro" id="IPR036554">
    <property type="entry name" value="GHMP_kinase_C_sf"/>
</dbReference>
<name>A0A6I9WQA8_9HYME</name>
<evidence type="ECO:0000256" key="6">
    <source>
        <dbReference type="ARBA" id="ARBA00022840"/>
    </source>
</evidence>
<dbReference type="UniPathway" id="UPA00057">
    <property type="reaction ID" value="UER00098"/>
</dbReference>
<dbReference type="GO" id="GO:0005829">
    <property type="term" value="C:cytosol"/>
    <property type="evidence" value="ECO:0007669"/>
    <property type="project" value="TreeGrafter"/>
</dbReference>
<accession>A0A6I9WQA8</accession>
<sequence>MAQIKVSAPGKVILYGEHAVVYGKTAVASSLSLRTNAELIELPESNEKIIQLDFSNVNLSISLPIQQILDCFFTASFSHVNCDTKINELLHSVSQFVNTLDPLLQRDTPDYKNQKTSLEAFFFSLVYISHMEQIDLTKTAFKVHISSSLELGAGLGSSAAFAVSLAGCLLRWAQLQKNIQKNAFDNEDLEKISNYAKNCERVTHETPSGIDNTVCTYGSIIKFREDKKEKLTFIPDVNLLLVNTKIIRDTKIQVMKAARLKSLYPLIIQPILDSMDIIAEKAWNILNEANSPDLPSTSTGSTAANWCDKLSILVHMNQGLLNALDVSHPKLEMICATAWLNGYAGKLTGAGGGGFAYIMLKPHTEMANLGPLIDQLAEQDFNVKMAKIGGDGVKLEY</sequence>
<dbReference type="GO" id="GO:0019287">
    <property type="term" value="P:isopentenyl diphosphate biosynthetic process, mevalonate pathway"/>
    <property type="evidence" value="ECO:0007669"/>
    <property type="project" value="UniProtKB-UniPathway"/>
</dbReference>
<evidence type="ECO:0000256" key="2">
    <source>
        <dbReference type="ARBA" id="ARBA00022516"/>
    </source>
</evidence>
<dbReference type="SUPFAM" id="SSF55060">
    <property type="entry name" value="GHMP Kinase, C-terminal domain"/>
    <property type="match status" value="1"/>
</dbReference>
<evidence type="ECO:0000313" key="13">
    <source>
        <dbReference type="RefSeq" id="XP_011645957.1"/>
    </source>
</evidence>
<keyword evidence="1 10" id="KW-0963">Cytoplasm</keyword>
<evidence type="ECO:0000313" key="12">
    <source>
        <dbReference type="Proteomes" id="UP000504615"/>
    </source>
</evidence>
<evidence type="ECO:0000256" key="8">
    <source>
        <dbReference type="ARBA" id="ARBA00023098"/>
    </source>
</evidence>
<evidence type="ECO:0000256" key="5">
    <source>
        <dbReference type="ARBA" id="ARBA00022777"/>
    </source>
</evidence>
<evidence type="ECO:0000256" key="10">
    <source>
        <dbReference type="RuleBase" id="RU363087"/>
    </source>
</evidence>
<dbReference type="Proteomes" id="UP000504615">
    <property type="component" value="Unplaced"/>
</dbReference>
<evidence type="ECO:0000256" key="1">
    <source>
        <dbReference type="ARBA" id="ARBA00022490"/>
    </source>
</evidence>
<comment type="pathway">
    <text evidence="9 10">Isoprenoid biosynthesis; isopentenyl diphosphate biosynthesis via mevalonate pathway; isopentenyl diphosphate from (R)-mevalonate: step 1/3.</text>
</comment>
<comment type="similarity">
    <text evidence="10">Belongs to the GHMP kinase family. Mevalonate kinase subfamily.</text>
</comment>
<dbReference type="InterPro" id="IPR020568">
    <property type="entry name" value="Ribosomal_Su5_D2-typ_SF"/>
</dbReference>
<keyword evidence="5 10" id="KW-0418">Kinase</keyword>
<gene>
    <name evidence="13" type="primary">LOC105432724</name>
</gene>
<comment type="subcellular location">
    <subcellularLocation>
        <location evidence="10">Cytoplasm</location>
    </subcellularLocation>
</comment>
<dbReference type="InterPro" id="IPR014721">
    <property type="entry name" value="Ribsml_uS5_D2-typ_fold_subgr"/>
</dbReference>
<keyword evidence="10" id="KW-0756">Sterol biosynthesis</keyword>
<keyword evidence="7" id="KW-0460">Magnesium</keyword>
<dbReference type="InterPro" id="IPR006204">
    <property type="entry name" value="GHMP_kinase_N_dom"/>
</dbReference>
<keyword evidence="8 10" id="KW-0443">Lipid metabolism</keyword>
<protein>
    <recommendedName>
        <fullName evidence="10">Mevalonate kinase</fullName>
        <shortName evidence="10">MK</shortName>
        <ecNumber evidence="10">2.7.1.36</ecNumber>
    </recommendedName>
</protein>
<evidence type="ECO:0000256" key="7">
    <source>
        <dbReference type="ARBA" id="ARBA00022842"/>
    </source>
</evidence>
<keyword evidence="10" id="KW-1207">Sterol metabolism</keyword>
<dbReference type="NCBIfam" id="TIGR00549">
    <property type="entry name" value="mevalon_kin"/>
    <property type="match status" value="1"/>
</dbReference>
<dbReference type="Pfam" id="PF00288">
    <property type="entry name" value="GHMP_kinases_N"/>
    <property type="match status" value="1"/>
</dbReference>